<organism evidence="1 2">
    <name type="scientific">Ancylostoma ceylanicum</name>
    <dbReference type="NCBI Taxonomy" id="53326"/>
    <lineage>
        <taxon>Eukaryota</taxon>
        <taxon>Metazoa</taxon>
        <taxon>Ecdysozoa</taxon>
        <taxon>Nematoda</taxon>
        <taxon>Chromadorea</taxon>
        <taxon>Rhabditida</taxon>
        <taxon>Rhabditina</taxon>
        <taxon>Rhabditomorpha</taxon>
        <taxon>Strongyloidea</taxon>
        <taxon>Ancylostomatidae</taxon>
        <taxon>Ancylostomatinae</taxon>
        <taxon>Ancylostoma</taxon>
    </lineage>
</organism>
<name>A0A016SVI6_9BILA</name>
<comment type="caution">
    <text evidence="1">The sequence shown here is derived from an EMBL/GenBank/DDBJ whole genome shotgun (WGS) entry which is preliminary data.</text>
</comment>
<dbReference type="OrthoDB" id="5871872at2759"/>
<gene>
    <name evidence="1" type="primary">Acey_s0168.g190</name>
    <name evidence="1" type="ORF">Y032_0168g190</name>
</gene>
<dbReference type="Proteomes" id="UP000024635">
    <property type="component" value="Unassembled WGS sequence"/>
</dbReference>
<reference evidence="2" key="1">
    <citation type="journal article" date="2015" name="Nat. Genet.">
        <title>The genome and transcriptome of the zoonotic hookworm Ancylostoma ceylanicum identify infection-specific gene families.</title>
        <authorList>
            <person name="Schwarz E.M."/>
            <person name="Hu Y."/>
            <person name="Antoshechkin I."/>
            <person name="Miller M.M."/>
            <person name="Sternberg P.W."/>
            <person name="Aroian R.V."/>
        </authorList>
    </citation>
    <scope>NUCLEOTIDE SEQUENCE</scope>
    <source>
        <strain evidence="2">HY135</strain>
    </source>
</reference>
<protein>
    <submittedName>
        <fullName evidence="1">Uncharacterized protein</fullName>
    </submittedName>
</protein>
<sequence>MAAAQRCLTPNEAEGSAEASVAHTFAVDSGLSLSSPTTFATAYTVRGSVLPEANFLQHVKMCALSKYRSELACSDLLKR</sequence>
<evidence type="ECO:0000313" key="1">
    <source>
        <dbReference type="EMBL" id="EYB94723.1"/>
    </source>
</evidence>
<accession>A0A016SVI6</accession>
<evidence type="ECO:0000313" key="2">
    <source>
        <dbReference type="Proteomes" id="UP000024635"/>
    </source>
</evidence>
<dbReference type="EMBL" id="JARK01001504">
    <property type="protein sequence ID" value="EYB94723.1"/>
    <property type="molecule type" value="Genomic_DNA"/>
</dbReference>
<keyword evidence="2" id="KW-1185">Reference proteome</keyword>
<proteinExistence type="predicted"/>
<dbReference type="AlphaFoldDB" id="A0A016SVI6"/>